<dbReference type="PROSITE" id="PS51186">
    <property type="entry name" value="GNAT"/>
    <property type="match status" value="1"/>
</dbReference>
<keyword evidence="1 5" id="KW-0808">Transferase</keyword>
<evidence type="ECO:0000259" key="4">
    <source>
        <dbReference type="PROSITE" id="PS51186"/>
    </source>
</evidence>
<evidence type="ECO:0000313" key="6">
    <source>
        <dbReference type="Proteomes" id="UP000600547"/>
    </source>
</evidence>
<evidence type="ECO:0000256" key="3">
    <source>
        <dbReference type="SAM" id="MobiDB-lite"/>
    </source>
</evidence>
<proteinExistence type="predicted"/>
<comment type="caution">
    <text evidence="5">The sequence shown here is derived from an EMBL/GenBank/DDBJ whole genome shotgun (WGS) entry which is preliminary data.</text>
</comment>
<dbReference type="GO" id="GO:0016747">
    <property type="term" value="F:acyltransferase activity, transferring groups other than amino-acyl groups"/>
    <property type="evidence" value="ECO:0007669"/>
    <property type="project" value="InterPro"/>
</dbReference>
<dbReference type="InterPro" id="IPR050832">
    <property type="entry name" value="Bact_Acetyltransf"/>
</dbReference>
<accession>A0A8H9L585</accession>
<dbReference type="PANTHER" id="PTHR43877">
    <property type="entry name" value="AMINOALKYLPHOSPHONATE N-ACETYLTRANSFERASE-RELATED-RELATED"/>
    <property type="match status" value="1"/>
</dbReference>
<protein>
    <submittedName>
        <fullName evidence="5">N-acetyltransferase</fullName>
    </submittedName>
</protein>
<evidence type="ECO:0000256" key="2">
    <source>
        <dbReference type="ARBA" id="ARBA00023315"/>
    </source>
</evidence>
<feature type="domain" description="N-acetyltransferase" evidence="4">
    <location>
        <begin position="44"/>
        <end position="249"/>
    </location>
</feature>
<dbReference type="Proteomes" id="UP000600547">
    <property type="component" value="Unassembled WGS sequence"/>
</dbReference>
<feature type="region of interest" description="Disordered" evidence="3">
    <location>
        <begin position="1"/>
        <end position="34"/>
    </location>
</feature>
<dbReference type="Gene3D" id="3.40.630.30">
    <property type="match status" value="1"/>
</dbReference>
<organism evidence="5 6">
    <name type="scientific">Deinococcus arenae</name>
    <dbReference type="NCBI Taxonomy" id="1452751"/>
    <lineage>
        <taxon>Bacteria</taxon>
        <taxon>Thermotogati</taxon>
        <taxon>Deinococcota</taxon>
        <taxon>Deinococci</taxon>
        <taxon>Deinococcales</taxon>
        <taxon>Deinococcaceae</taxon>
        <taxon>Deinococcus</taxon>
    </lineage>
</organism>
<keyword evidence="6" id="KW-1185">Reference proteome</keyword>
<dbReference type="EMBL" id="BMQG01000003">
    <property type="protein sequence ID" value="GGM37495.1"/>
    <property type="molecule type" value="Genomic_DNA"/>
</dbReference>
<keyword evidence="2" id="KW-0012">Acyltransferase</keyword>
<feature type="compositionally biased region" description="Gly residues" evidence="3">
    <location>
        <begin position="25"/>
        <end position="34"/>
    </location>
</feature>
<dbReference type="InterPro" id="IPR000182">
    <property type="entry name" value="GNAT_dom"/>
</dbReference>
<sequence>MNGPHLIDNPAELRPGVQRRRSPGGVPGAGGLPDGGSTLRGVSVIIRVAHSSDAAAVGGIAFETGFFGGSAARYFPAPELFSVLWAGPYFAGAGAGLWVAEDEQGVAGYVVGSPDPAGYRRALRQVALHRAWRVTPVAAVPAVARYLVRAARMPGPHASEARFPAHLHLNLLPRLRGQRVGDALLDAHLSTLRSLGVPGVQLSTTSENRAALRLYRRHGFEVAARRLLGLWTPWLGHPAEHVVMVRGLP</sequence>
<dbReference type="SUPFAM" id="SSF55729">
    <property type="entry name" value="Acyl-CoA N-acyltransferases (Nat)"/>
    <property type="match status" value="1"/>
</dbReference>
<evidence type="ECO:0000313" key="5">
    <source>
        <dbReference type="EMBL" id="GGM37495.1"/>
    </source>
</evidence>
<dbReference type="Pfam" id="PF00583">
    <property type="entry name" value="Acetyltransf_1"/>
    <property type="match status" value="1"/>
</dbReference>
<dbReference type="InterPro" id="IPR016181">
    <property type="entry name" value="Acyl_CoA_acyltransferase"/>
</dbReference>
<dbReference type="AlphaFoldDB" id="A0A8H9L585"/>
<gene>
    <name evidence="5" type="ORF">GCM10008956_12400</name>
</gene>
<evidence type="ECO:0000256" key="1">
    <source>
        <dbReference type="ARBA" id="ARBA00022679"/>
    </source>
</evidence>
<reference evidence="6" key="1">
    <citation type="journal article" date="2019" name="Int. J. Syst. Evol. Microbiol.">
        <title>The Global Catalogue of Microorganisms (GCM) 10K type strain sequencing project: providing services to taxonomists for standard genome sequencing and annotation.</title>
        <authorList>
            <consortium name="The Broad Institute Genomics Platform"/>
            <consortium name="The Broad Institute Genome Sequencing Center for Infectious Disease"/>
            <person name="Wu L."/>
            <person name="Ma J."/>
        </authorList>
    </citation>
    <scope>NUCLEOTIDE SEQUENCE [LARGE SCALE GENOMIC DNA]</scope>
    <source>
        <strain evidence="6">JCM 31047</strain>
    </source>
</reference>
<name>A0A8H9L585_9DEIO</name>